<dbReference type="PANTHER" id="PTHR13068:SF166">
    <property type="entry name" value="TRANSCRIPTION TERMINATION FACTOR MTERF15, MITOCHONDRIAL-LIKE"/>
    <property type="match status" value="1"/>
</dbReference>
<comment type="caution">
    <text evidence="4">The sequence shown here is derived from an EMBL/GenBank/DDBJ whole genome shotgun (WGS) entry which is preliminary data.</text>
</comment>
<dbReference type="AlphaFoldDB" id="A0A218WFG1"/>
<evidence type="ECO:0000313" key="4">
    <source>
        <dbReference type="EMBL" id="OWM71218.1"/>
    </source>
</evidence>
<gene>
    <name evidence="4" type="ORF">CDL15_Pgr011345</name>
</gene>
<keyword evidence="2" id="KW-0805">Transcription regulation</keyword>
<name>A0A218WFG1_PUNGR</name>
<organism evidence="4 5">
    <name type="scientific">Punica granatum</name>
    <name type="common">Pomegranate</name>
    <dbReference type="NCBI Taxonomy" id="22663"/>
    <lineage>
        <taxon>Eukaryota</taxon>
        <taxon>Viridiplantae</taxon>
        <taxon>Streptophyta</taxon>
        <taxon>Embryophyta</taxon>
        <taxon>Tracheophyta</taxon>
        <taxon>Spermatophyta</taxon>
        <taxon>Magnoliopsida</taxon>
        <taxon>eudicotyledons</taxon>
        <taxon>Gunneridae</taxon>
        <taxon>Pentapetalae</taxon>
        <taxon>rosids</taxon>
        <taxon>malvids</taxon>
        <taxon>Myrtales</taxon>
        <taxon>Lythraceae</taxon>
        <taxon>Punica</taxon>
    </lineage>
</organism>
<reference evidence="5" key="1">
    <citation type="journal article" date="2017" name="Plant J.">
        <title>The pomegranate (Punica granatum L.) genome and the genomics of punicalagin biosynthesis.</title>
        <authorList>
            <person name="Qin G."/>
            <person name="Xu C."/>
            <person name="Ming R."/>
            <person name="Tang H."/>
            <person name="Guyot R."/>
            <person name="Kramer E.M."/>
            <person name="Hu Y."/>
            <person name="Yi X."/>
            <person name="Qi Y."/>
            <person name="Xu X."/>
            <person name="Gao Z."/>
            <person name="Pan H."/>
            <person name="Jian J."/>
            <person name="Tian Y."/>
            <person name="Yue Z."/>
            <person name="Xu Y."/>
        </authorList>
    </citation>
    <scope>NUCLEOTIDE SEQUENCE [LARGE SCALE GENOMIC DNA]</scope>
    <source>
        <strain evidence="5">cv. Dabenzi</strain>
    </source>
</reference>
<proteinExistence type="inferred from homology"/>
<keyword evidence="2" id="KW-0804">Transcription</keyword>
<comment type="similarity">
    <text evidence="1">Belongs to the mTERF family.</text>
</comment>
<evidence type="ECO:0000313" key="5">
    <source>
        <dbReference type="Proteomes" id="UP000197138"/>
    </source>
</evidence>
<dbReference type="EMBL" id="MTKT01004486">
    <property type="protein sequence ID" value="OWM71218.1"/>
    <property type="molecule type" value="Genomic_DNA"/>
</dbReference>
<keyword evidence="3" id="KW-0809">Transit peptide</keyword>
<protein>
    <submittedName>
        <fullName evidence="4">Uncharacterized protein</fullName>
    </submittedName>
</protein>
<dbReference type="GO" id="GO:0006353">
    <property type="term" value="P:DNA-templated transcription termination"/>
    <property type="evidence" value="ECO:0007669"/>
    <property type="project" value="UniProtKB-KW"/>
</dbReference>
<evidence type="ECO:0000256" key="2">
    <source>
        <dbReference type="ARBA" id="ARBA00022472"/>
    </source>
</evidence>
<evidence type="ECO:0000256" key="1">
    <source>
        <dbReference type="ARBA" id="ARBA00007692"/>
    </source>
</evidence>
<dbReference type="SMART" id="SM00733">
    <property type="entry name" value="Mterf"/>
    <property type="match status" value="5"/>
</dbReference>
<keyword evidence="2" id="KW-0806">Transcription termination</keyword>
<evidence type="ECO:0000256" key="3">
    <source>
        <dbReference type="ARBA" id="ARBA00022946"/>
    </source>
</evidence>
<dbReference type="GO" id="GO:0003676">
    <property type="term" value="F:nucleic acid binding"/>
    <property type="evidence" value="ECO:0007669"/>
    <property type="project" value="InterPro"/>
</dbReference>
<dbReference type="FunFam" id="1.25.70.10:FF:000001">
    <property type="entry name" value="Mitochondrial transcription termination factor-like"/>
    <property type="match status" value="1"/>
</dbReference>
<accession>A0A218WFG1</accession>
<dbReference type="Proteomes" id="UP000197138">
    <property type="component" value="Unassembled WGS sequence"/>
</dbReference>
<dbReference type="InterPro" id="IPR038538">
    <property type="entry name" value="MTERF_sf"/>
</dbReference>
<dbReference type="Pfam" id="PF02536">
    <property type="entry name" value="mTERF"/>
    <property type="match status" value="1"/>
</dbReference>
<sequence>MFVASLRRSLLCLSSNSTIPNLSPLPTPPLLPFRFLSVTPTGDSPTITLLIESLGFPPETALSVFRKLRNENPRNAGSVISFLKGRDFSAAQISEMVRRYPGLLQVKPERTLLPKLEFFQSKGLSRPELAELLSSHPRILCRSLERSVIPNFNFLRSLLKSDLKALRIVIRRLYWSGSQEMTAANLKYLLDNGVSESNAASILQYQTDKLSTKRARLSEAMRVLKEMGFEPRKATFLHALSAVLGMSKSSWESKARVYQNWGWSEEEFLSAFRKFPLCMLSSEDKINRIMSLFVDRMGWKPSLIANNPILLTKSFEKRILPRASVLQFLLSECLIDKRHSLVQFFTMPEKDFMKRLAKFPGVAPRIMAIYNKELNKPR</sequence>
<dbReference type="Gene3D" id="1.25.70.10">
    <property type="entry name" value="Transcription termination factor 3, mitochondrial"/>
    <property type="match status" value="1"/>
</dbReference>
<dbReference type="PANTHER" id="PTHR13068">
    <property type="entry name" value="CGI-12 PROTEIN-RELATED"/>
    <property type="match status" value="1"/>
</dbReference>
<dbReference type="InterPro" id="IPR003690">
    <property type="entry name" value="MTERF"/>
</dbReference>